<dbReference type="EMBL" id="GG666573">
    <property type="protein sequence ID" value="EEN53458.1"/>
    <property type="molecule type" value="Genomic_DNA"/>
</dbReference>
<evidence type="ECO:0000313" key="2">
    <source>
        <dbReference type="EMBL" id="EEN53458.1"/>
    </source>
</evidence>
<feature type="region of interest" description="Disordered" evidence="1">
    <location>
        <begin position="1"/>
        <end position="107"/>
    </location>
</feature>
<protein>
    <submittedName>
        <fullName evidence="2">Uncharacterized protein</fullName>
    </submittedName>
</protein>
<accession>C3Z1U1</accession>
<dbReference type="AlphaFoldDB" id="C3Z1U1"/>
<sequence>MAKNGATRALQNTEKMAGNGATLPNSETMVRNSHGEETDAPASRSNDVIQKTVSINSNDGIHGEKSLHGGATYKQNEVYTSAESSQSTPLQNASCNKEKQKVPTREEACKPLSKTFESNSMQDTSSDDNNVSSSCTKVKVKEEVQEFPCFSQLPWTHDVQKKVLDADVYPFDSNPKGIKAREEDLNQFLLNELEMELGGIPTMEDLDEDPIVSTSGWMEEDPDCSEGERITPMFGTLGRAALRGLTGARPINMLAAPQAPPAQVFTKIFSNIPTLPKIAEYAMISTGTTICAVEAHMFFNRNKKTIETEDKSTSADAPASKAPTYPWIGVGPGYQQGW</sequence>
<organism>
    <name type="scientific">Branchiostoma floridae</name>
    <name type="common">Florida lancelet</name>
    <name type="synonym">Amphioxus</name>
    <dbReference type="NCBI Taxonomy" id="7739"/>
    <lineage>
        <taxon>Eukaryota</taxon>
        <taxon>Metazoa</taxon>
        <taxon>Chordata</taxon>
        <taxon>Cephalochordata</taxon>
        <taxon>Leptocardii</taxon>
        <taxon>Amphioxiformes</taxon>
        <taxon>Branchiostomatidae</taxon>
        <taxon>Branchiostoma</taxon>
    </lineage>
</organism>
<evidence type="ECO:0000256" key="1">
    <source>
        <dbReference type="SAM" id="MobiDB-lite"/>
    </source>
</evidence>
<feature type="compositionally biased region" description="Polar residues" evidence="1">
    <location>
        <begin position="43"/>
        <end position="59"/>
    </location>
</feature>
<feature type="compositionally biased region" description="Basic and acidic residues" evidence="1">
    <location>
        <begin position="96"/>
        <end position="107"/>
    </location>
</feature>
<feature type="compositionally biased region" description="Polar residues" evidence="1">
    <location>
        <begin position="73"/>
        <end position="95"/>
    </location>
</feature>
<proteinExistence type="predicted"/>
<feature type="compositionally biased region" description="Polar residues" evidence="1">
    <location>
        <begin position="22"/>
        <end position="31"/>
    </location>
</feature>
<dbReference type="InParanoid" id="C3Z1U1"/>
<name>C3Z1U1_BRAFL</name>
<reference evidence="2" key="1">
    <citation type="journal article" date="2008" name="Nature">
        <title>The amphioxus genome and the evolution of the chordate karyotype.</title>
        <authorList>
            <consortium name="US DOE Joint Genome Institute (JGI-PGF)"/>
            <person name="Putnam N.H."/>
            <person name="Butts T."/>
            <person name="Ferrier D.E.K."/>
            <person name="Furlong R.F."/>
            <person name="Hellsten U."/>
            <person name="Kawashima T."/>
            <person name="Robinson-Rechavi M."/>
            <person name="Shoguchi E."/>
            <person name="Terry A."/>
            <person name="Yu J.-K."/>
            <person name="Benito-Gutierrez E.L."/>
            <person name="Dubchak I."/>
            <person name="Garcia-Fernandez J."/>
            <person name="Gibson-Brown J.J."/>
            <person name="Grigoriev I.V."/>
            <person name="Horton A.C."/>
            <person name="de Jong P.J."/>
            <person name="Jurka J."/>
            <person name="Kapitonov V.V."/>
            <person name="Kohara Y."/>
            <person name="Kuroki Y."/>
            <person name="Lindquist E."/>
            <person name="Lucas S."/>
            <person name="Osoegawa K."/>
            <person name="Pennacchio L.A."/>
            <person name="Salamov A.A."/>
            <person name="Satou Y."/>
            <person name="Sauka-Spengler T."/>
            <person name="Schmutz J."/>
            <person name="Shin-I T."/>
            <person name="Toyoda A."/>
            <person name="Bronner-Fraser M."/>
            <person name="Fujiyama A."/>
            <person name="Holland L.Z."/>
            <person name="Holland P.W.H."/>
            <person name="Satoh N."/>
            <person name="Rokhsar D.S."/>
        </authorList>
    </citation>
    <scope>NUCLEOTIDE SEQUENCE [LARGE SCALE GENOMIC DNA]</scope>
    <source>
        <strain evidence="2">S238N-H82</strain>
        <tissue evidence="2">Testes</tissue>
    </source>
</reference>
<gene>
    <name evidence="2" type="ORF">BRAFLDRAFT_122623</name>
</gene>